<evidence type="ECO:0000256" key="11">
    <source>
        <dbReference type="SAM" id="Phobius"/>
    </source>
</evidence>
<dbReference type="InterPro" id="IPR017241">
    <property type="entry name" value="Toll-like_receptor"/>
</dbReference>
<keyword evidence="3" id="KW-0433">Leucine-rich repeat</keyword>
<keyword evidence="9" id="KW-0675">Receptor</keyword>
<dbReference type="GO" id="GO:0002224">
    <property type="term" value="P:toll-like receptor signaling pathway"/>
    <property type="evidence" value="ECO:0007669"/>
    <property type="project" value="InterPro"/>
</dbReference>
<dbReference type="PANTHER" id="PTHR24365:SF541">
    <property type="entry name" value="PROTEIN TOLL-RELATED"/>
    <property type="match status" value="1"/>
</dbReference>
<dbReference type="PANTHER" id="PTHR24365">
    <property type="entry name" value="TOLL-LIKE RECEPTOR"/>
    <property type="match status" value="1"/>
</dbReference>
<dbReference type="PIRSF" id="PIRSF037595">
    <property type="entry name" value="Toll-like_receptor"/>
    <property type="match status" value="1"/>
</dbReference>
<dbReference type="GO" id="GO:0005886">
    <property type="term" value="C:plasma membrane"/>
    <property type="evidence" value="ECO:0007669"/>
    <property type="project" value="TreeGrafter"/>
</dbReference>
<dbReference type="Pfam" id="PF01582">
    <property type="entry name" value="TIR"/>
    <property type="match status" value="1"/>
</dbReference>
<dbReference type="GO" id="GO:0006955">
    <property type="term" value="P:immune response"/>
    <property type="evidence" value="ECO:0007669"/>
    <property type="project" value="InterPro"/>
</dbReference>
<keyword evidence="8 11" id="KW-0472">Membrane</keyword>
<evidence type="ECO:0000256" key="9">
    <source>
        <dbReference type="ARBA" id="ARBA00023170"/>
    </source>
</evidence>
<organism evidence="13 14">
    <name type="scientific">Mytilus coruscus</name>
    <name type="common">Sea mussel</name>
    <dbReference type="NCBI Taxonomy" id="42192"/>
    <lineage>
        <taxon>Eukaryota</taxon>
        <taxon>Metazoa</taxon>
        <taxon>Spiralia</taxon>
        <taxon>Lophotrochozoa</taxon>
        <taxon>Mollusca</taxon>
        <taxon>Bivalvia</taxon>
        <taxon>Autobranchia</taxon>
        <taxon>Pteriomorphia</taxon>
        <taxon>Mytilida</taxon>
        <taxon>Mytiloidea</taxon>
        <taxon>Mytilidae</taxon>
        <taxon>Mytilinae</taxon>
        <taxon>Mytilus</taxon>
    </lineage>
</organism>
<keyword evidence="7 11" id="KW-1133">Transmembrane helix</keyword>
<evidence type="ECO:0000256" key="3">
    <source>
        <dbReference type="ARBA" id="ARBA00022614"/>
    </source>
</evidence>
<dbReference type="SUPFAM" id="SSF52058">
    <property type="entry name" value="L domain-like"/>
    <property type="match status" value="1"/>
</dbReference>
<name>A0A6J8BRB6_MYTCO</name>
<evidence type="ECO:0000256" key="10">
    <source>
        <dbReference type="ARBA" id="ARBA00023180"/>
    </source>
</evidence>
<reference evidence="13 14" key="1">
    <citation type="submission" date="2020-06" db="EMBL/GenBank/DDBJ databases">
        <authorList>
            <person name="Li R."/>
            <person name="Bekaert M."/>
        </authorList>
    </citation>
    <scope>NUCLEOTIDE SEQUENCE [LARGE SCALE GENOMIC DNA]</scope>
    <source>
        <strain evidence="14">wild</strain>
    </source>
</reference>
<protein>
    <recommendedName>
        <fullName evidence="12">TIR domain-containing protein</fullName>
    </recommendedName>
</protein>
<keyword evidence="10" id="KW-0325">Glycoprotein</keyword>
<feature type="domain" description="TIR" evidence="12">
    <location>
        <begin position="658"/>
        <end position="797"/>
    </location>
</feature>
<dbReference type="Gene3D" id="3.80.10.10">
    <property type="entry name" value="Ribonuclease Inhibitor"/>
    <property type="match status" value="1"/>
</dbReference>
<comment type="subcellular location">
    <subcellularLocation>
        <location evidence="1">Membrane</location>
        <topology evidence="1">Single-pass type I membrane protein</topology>
    </subcellularLocation>
</comment>
<dbReference type="GO" id="GO:0004888">
    <property type="term" value="F:transmembrane signaling receptor activity"/>
    <property type="evidence" value="ECO:0007669"/>
    <property type="project" value="InterPro"/>
</dbReference>
<dbReference type="Pfam" id="PF13855">
    <property type="entry name" value="LRR_8"/>
    <property type="match status" value="1"/>
</dbReference>
<feature type="transmembrane region" description="Helical" evidence="11">
    <location>
        <begin position="610"/>
        <end position="632"/>
    </location>
</feature>
<evidence type="ECO:0000256" key="6">
    <source>
        <dbReference type="ARBA" id="ARBA00022737"/>
    </source>
</evidence>
<dbReference type="OrthoDB" id="2151624at2759"/>
<dbReference type="SMART" id="SM00369">
    <property type="entry name" value="LRR_TYP"/>
    <property type="match status" value="5"/>
</dbReference>
<dbReference type="InterPro" id="IPR001611">
    <property type="entry name" value="Leu-rich_rpt"/>
</dbReference>
<sequence length="812" mass="93728">MADCSNMGLGHVPQNLPRNINALNLSRNNITSVTNDAFVNYKSLLELNLNSNKINHISNSSFKGLGNLQSLEMADNCLDLSDVYTIDLFVPLRKLNILNIRSNMVQPINFSTVFTYPDKALSVLNQLTNLSIDLMPKPKFGQGFKLLKRLNRIEFQSCYVVSLTNETFKFFSSSVETLIMQNCRLNFVRVEIGTLLSFPELKVVDFSDTFMHLKQALLLLNPYTNKNMTIINFHHVSDVVIDNKEFPYSLILTTEMTKYLRRICVENLDLSQNGIVDYEPGSLFTFRYPECIQNMSVRANRFAMISNKIQLQYLNNFTRQASRLKTWDISYNVVSYPVSKENTISAYAGFDNPSDSIFNFSKSVEKFYASYVMANNLHIIYLIPINSSLKYVDLSYSISSGMMLFESDSQHYLPNLETFIDSGGDYYFIWQEFGRFTHNKLKTVVMKNRNLNEGIKAHPTDLFRNLNSVETLDISENNIWYFSDNLLDQMKNLSLLNVSKNLLQSIPIQLINHLKIKTLDVRNNLLTGINLEIRNWLDQMQTMHSMSLFLAGNAFECSCNSIDLIRWLQTTDVKLDSRSYNCVLPNGSNSNTLDAYNSFPDLFAYCESSMWLTVATTLLSTGFIIAILLVLYNKRWKIMFTLQGIINRVVEQKIKRQYTYDVYISYEGNAVYWIKETLVSKLEGEWGLNMCIRERDFLAGISHADNEAEAIKESRCIIFVITPGYTISPDRTFEINRAQYERIRSNLETVIVLTKDIKITDVPRIFSYIWNYAYLIEWADDDQFDSDAIWEKLKLLLTPRKAALLKKSKLLK</sequence>
<dbReference type="SMART" id="SM00255">
    <property type="entry name" value="TIR"/>
    <property type="match status" value="1"/>
</dbReference>
<dbReference type="Proteomes" id="UP000507470">
    <property type="component" value="Unassembled WGS sequence"/>
</dbReference>
<accession>A0A6J8BRB6</accession>
<proteinExistence type="inferred from homology"/>
<keyword evidence="6" id="KW-0677">Repeat</keyword>
<evidence type="ECO:0000256" key="2">
    <source>
        <dbReference type="ARBA" id="ARBA00009634"/>
    </source>
</evidence>
<keyword evidence="5" id="KW-0732">Signal</keyword>
<dbReference type="EMBL" id="CACVKT020003883">
    <property type="protein sequence ID" value="CAC5386488.1"/>
    <property type="molecule type" value="Genomic_DNA"/>
</dbReference>
<dbReference type="InterPro" id="IPR032675">
    <property type="entry name" value="LRR_dom_sf"/>
</dbReference>
<dbReference type="InterPro" id="IPR003591">
    <property type="entry name" value="Leu-rich_rpt_typical-subtyp"/>
</dbReference>
<keyword evidence="4 11" id="KW-0812">Transmembrane</keyword>
<keyword evidence="14" id="KW-1185">Reference proteome</keyword>
<evidence type="ECO:0000256" key="7">
    <source>
        <dbReference type="ARBA" id="ARBA00022989"/>
    </source>
</evidence>
<evidence type="ECO:0000313" key="14">
    <source>
        <dbReference type="Proteomes" id="UP000507470"/>
    </source>
</evidence>
<dbReference type="AlphaFoldDB" id="A0A6J8BRB6"/>
<dbReference type="SUPFAM" id="SSF52200">
    <property type="entry name" value="Toll/Interleukin receptor TIR domain"/>
    <property type="match status" value="1"/>
</dbReference>
<dbReference type="InterPro" id="IPR000157">
    <property type="entry name" value="TIR_dom"/>
</dbReference>
<comment type="similarity">
    <text evidence="2">Belongs to the Toll-like receptor family.</text>
</comment>
<evidence type="ECO:0000256" key="8">
    <source>
        <dbReference type="ARBA" id="ARBA00023136"/>
    </source>
</evidence>
<gene>
    <name evidence="13" type="ORF">MCOR_21917</name>
</gene>
<evidence type="ECO:0000259" key="12">
    <source>
        <dbReference type="PROSITE" id="PS50104"/>
    </source>
</evidence>
<evidence type="ECO:0000256" key="4">
    <source>
        <dbReference type="ARBA" id="ARBA00022692"/>
    </source>
</evidence>
<dbReference type="PROSITE" id="PS51450">
    <property type="entry name" value="LRR"/>
    <property type="match status" value="2"/>
</dbReference>
<dbReference type="Gene3D" id="3.40.50.10140">
    <property type="entry name" value="Toll/interleukin-1 receptor homology (TIR) domain"/>
    <property type="match status" value="1"/>
</dbReference>
<evidence type="ECO:0000256" key="5">
    <source>
        <dbReference type="ARBA" id="ARBA00022729"/>
    </source>
</evidence>
<dbReference type="PROSITE" id="PS50104">
    <property type="entry name" value="TIR"/>
    <property type="match status" value="1"/>
</dbReference>
<evidence type="ECO:0000313" key="13">
    <source>
        <dbReference type="EMBL" id="CAC5386488.1"/>
    </source>
</evidence>
<dbReference type="InterPro" id="IPR035897">
    <property type="entry name" value="Toll_tir_struct_dom_sf"/>
</dbReference>
<evidence type="ECO:0000256" key="1">
    <source>
        <dbReference type="ARBA" id="ARBA00004479"/>
    </source>
</evidence>